<protein>
    <submittedName>
        <fullName evidence="2">Uncharacterized protein</fullName>
    </submittedName>
</protein>
<evidence type="ECO:0000256" key="1">
    <source>
        <dbReference type="SAM" id="Phobius"/>
    </source>
</evidence>
<dbReference type="KEGG" id="llu:AKJ09_05438"/>
<evidence type="ECO:0000313" key="3">
    <source>
        <dbReference type="Proteomes" id="UP000064967"/>
    </source>
</evidence>
<dbReference type="Proteomes" id="UP000064967">
    <property type="component" value="Chromosome"/>
</dbReference>
<dbReference type="EMBL" id="CP012333">
    <property type="protein sequence ID" value="AKU98774.1"/>
    <property type="molecule type" value="Genomic_DNA"/>
</dbReference>
<dbReference type="PATRIC" id="fig|1391654.3.peg.5512"/>
<feature type="transmembrane region" description="Helical" evidence="1">
    <location>
        <begin position="49"/>
        <end position="68"/>
    </location>
</feature>
<keyword evidence="1" id="KW-0812">Transmembrane</keyword>
<dbReference type="STRING" id="1391654.AKJ09_05438"/>
<gene>
    <name evidence="2" type="ORF">AKJ09_05438</name>
</gene>
<accession>A0A0K1Q058</accession>
<name>A0A0K1Q058_9BACT</name>
<proteinExistence type="predicted"/>
<sequence>MRDASDDEFLRALQRAERTELPSSAKMQELADRLGPMMTAKSSAAVHPWRWIGVAAMTGFVVVGALSVRRQLDVRDDVPAAAPRVVEVAAPAPAPAPVLPRDELHDNTAPVVSVDSLPSVSAPTVPPAAHTVNTESACDGELELVERSDAKLRAGDAQGALALARQHAARCARGEFVQERERIAIEALAQLGRTSEVRARARAFERQFPTSPHLWRIRSLAERDSE</sequence>
<dbReference type="AlphaFoldDB" id="A0A0K1Q058"/>
<keyword evidence="1" id="KW-0472">Membrane</keyword>
<keyword evidence="1" id="KW-1133">Transmembrane helix</keyword>
<reference evidence="2 3" key="1">
    <citation type="submission" date="2015-08" db="EMBL/GenBank/DDBJ databases">
        <authorList>
            <person name="Babu N.S."/>
            <person name="Beckwith C.J."/>
            <person name="Beseler K.G."/>
            <person name="Brison A."/>
            <person name="Carone J.V."/>
            <person name="Caskin T.P."/>
            <person name="Diamond M."/>
            <person name="Durham M.E."/>
            <person name="Foxe J.M."/>
            <person name="Go M."/>
            <person name="Henderson B.A."/>
            <person name="Jones I.B."/>
            <person name="McGettigan J.A."/>
            <person name="Micheletti S.J."/>
            <person name="Nasrallah M.E."/>
            <person name="Ortiz D."/>
            <person name="Piller C.R."/>
            <person name="Privatt S.R."/>
            <person name="Schneider S.L."/>
            <person name="Sharp S."/>
            <person name="Smith T.C."/>
            <person name="Stanton J.D."/>
            <person name="Ullery H.E."/>
            <person name="Wilson R.J."/>
            <person name="Serrano M.G."/>
            <person name="Buck G."/>
            <person name="Lee V."/>
            <person name="Wang Y."/>
            <person name="Carvalho R."/>
            <person name="Voegtly L."/>
            <person name="Shi R."/>
            <person name="Duckworth R."/>
            <person name="Johnson A."/>
            <person name="Loviza R."/>
            <person name="Walstead R."/>
            <person name="Shah Z."/>
            <person name="Kiflezghi M."/>
            <person name="Wade K."/>
            <person name="Ball S.L."/>
            <person name="Bradley K.W."/>
            <person name="Asai D.J."/>
            <person name="Bowman C.A."/>
            <person name="Russell D.A."/>
            <person name="Pope W.H."/>
            <person name="Jacobs-Sera D."/>
            <person name="Hendrix R.W."/>
            <person name="Hatfull G.F."/>
        </authorList>
    </citation>
    <scope>NUCLEOTIDE SEQUENCE [LARGE SCALE GENOMIC DNA]</scope>
    <source>
        <strain evidence="2 3">DSM 27648</strain>
    </source>
</reference>
<evidence type="ECO:0000313" key="2">
    <source>
        <dbReference type="EMBL" id="AKU98774.1"/>
    </source>
</evidence>
<organism evidence="2 3">
    <name type="scientific">Labilithrix luteola</name>
    <dbReference type="NCBI Taxonomy" id="1391654"/>
    <lineage>
        <taxon>Bacteria</taxon>
        <taxon>Pseudomonadati</taxon>
        <taxon>Myxococcota</taxon>
        <taxon>Polyangia</taxon>
        <taxon>Polyangiales</taxon>
        <taxon>Labilitrichaceae</taxon>
        <taxon>Labilithrix</taxon>
    </lineage>
</organism>
<keyword evidence="3" id="KW-1185">Reference proteome</keyword>